<evidence type="ECO:0000313" key="1">
    <source>
        <dbReference type="EMBL" id="GAI75211.1"/>
    </source>
</evidence>
<sequence>IVAICFIVLIFAIGFCLGRYMRIKKLENEWNKELGKLQKAINEALEKAGVFKEISLRREDNK</sequence>
<feature type="non-terminal residue" evidence="1">
    <location>
        <position position="1"/>
    </location>
</feature>
<dbReference type="AlphaFoldDB" id="X1S7Y0"/>
<proteinExistence type="predicted"/>
<reference evidence="1" key="1">
    <citation type="journal article" date="2014" name="Front. Microbiol.">
        <title>High frequency of phylogenetically diverse reductive dehalogenase-homologous genes in deep subseafloor sedimentary metagenomes.</title>
        <authorList>
            <person name="Kawai M."/>
            <person name="Futagami T."/>
            <person name="Toyoda A."/>
            <person name="Takaki Y."/>
            <person name="Nishi S."/>
            <person name="Hori S."/>
            <person name="Arai W."/>
            <person name="Tsubouchi T."/>
            <person name="Morono Y."/>
            <person name="Uchiyama I."/>
            <person name="Ito T."/>
            <person name="Fujiyama A."/>
            <person name="Inagaki F."/>
            <person name="Takami H."/>
        </authorList>
    </citation>
    <scope>NUCLEOTIDE SEQUENCE</scope>
    <source>
        <strain evidence="1">Expedition CK06-06</strain>
    </source>
</reference>
<protein>
    <submittedName>
        <fullName evidence="1">Uncharacterized protein</fullName>
    </submittedName>
</protein>
<organism evidence="1">
    <name type="scientific">marine sediment metagenome</name>
    <dbReference type="NCBI Taxonomy" id="412755"/>
    <lineage>
        <taxon>unclassified sequences</taxon>
        <taxon>metagenomes</taxon>
        <taxon>ecological metagenomes</taxon>
    </lineage>
</organism>
<comment type="caution">
    <text evidence="1">The sequence shown here is derived from an EMBL/GenBank/DDBJ whole genome shotgun (WGS) entry which is preliminary data.</text>
</comment>
<dbReference type="EMBL" id="BARW01010353">
    <property type="protein sequence ID" value="GAI75211.1"/>
    <property type="molecule type" value="Genomic_DNA"/>
</dbReference>
<name>X1S7Y0_9ZZZZ</name>
<gene>
    <name evidence="1" type="ORF">S12H4_20415</name>
</gene>
<accession>X1S7Y0</accession>